<dbReference type="Pfam" id="PF03435">
    <property type="entry name" value="Sacchrp_dh_NADP"/>
    <property type="match status" value="1"/>
</dbReference>
<feature type="domain" description="Saccharopine dehydrogenase NADP binding" evidence="3">
    <location>
        <begin position="5"/>
        <end position="136"/>
    </location>
</feature>
<dbReference type="EMBL" id="KZ987756">
    <property type="protein sequence ID" value="RKP15116.1"/>
    <property type="molecule type" value="Genomic_DNA"/>
</dbReference>
<dbReference type="PANTHER" id="PTHR12286">
    <property type="entry name" value="SACCHAROPINE DEHYDROGENASE-LIKE OXIDOREDUCTASE"/>
    <property type="match status" value="1"/>
</dbReference>
<feature type="transmembrane region" description="Helical" evidence="2">
    <location>
        <begin position="274"/>
        <end position="293"/>
    </location>
</feature>
<dbReference type="GO" id="GO:0005739">
    <property type="term" value="C:mitochondrion"/>
    <property type="evidence" value="ECO:0007669"/>
    <property type="project" value="TreeGrafter"/>
</dbReference>
<keyword evidence="2" id="KW-0812">Transmembrane</keyword>
<keyword evidence="5" id="KW-1185">Reference proteome</keyword>
<evidence type="ECO:0000313" key="4">
    <source>
        <dbReference type="EMBL" id="RKP15116.1"/>
    </source>
</evidence>
<evidence type="ECO:0000259" key="3">
    <source>
        <dbReference type="Pfam" id="PF03435"/>
    </source>
</evidence>
<sequence>PFDLLVWGATGFTGKYVAEYLAQHAPLNLKWAIGGRNEAKLQGVRQKIIDINPHWSSRMGLLVADGQDAEGLARVVSQTKVVVSTVGPYMKYGRLLVRVCIEQETDYADITGEPHFISRIIQDHHDQARDRGVLIIPSCGFDSVPSDIAVFLASSRLREAGYEVARTKGCMYQLQGGASGGTLQTVVTFLEQPIKEVRATMNPYYLWPQAVPKPTVSPRFTPPTYYDRDFGSAQGAFPLCHGNELTVRRSAALQSPGYGPHFAYRETARYSSRITAWISTISLGIGSLLLLYFPPARWIFRMLASSPGEGPSKESVETGSFDFRCVAQADISSEQKPVEMKSRIIGKGCPGYGSTRILLAEAGLAMALERSQCSGKGGVMTPSTGLGQVYVDRLEKAG</sequence>
<dbReference type="Proteomes" id="UP000267251">
    <property type="component" value="Unassembled WGS sequence"/>
</dbReference>
<evidence type="ECO:0000256" key="2">
    <source>
        <dbReference type="SAM" id="Phobius"/>
    </source>
</evidence>
<dbReference type="SUPFAM" id="SSF51735">
    <property type="entry name" value="NAD(P)-binding Rossmann-fold domains"/>
    <property type="match status" value="1"/>
</dbReference>
<name>A0A4P9Y7K4_9FUNG</name>
<dbReference type="Gene3D" id="3.40.50.720">
    <property type="entry name" value="NAD(P)-binding Rossmann-like Domain"/>
    <property type="match status" value="1"/>
</dbReference>
<dbReference type="GO" id="GO:0009247">
    <property type="term" value="P:glycolipid biosynthetic process"/>
    <property type="evidence" value="ECO:0007669"/>
    <property type="project" value="TreeGrafter"/>
</dbReference>
<keyword evidence="2" id="KW-0472">Membrane</keyword>
<gene>
    <name evidence="4" type="ORF">BJ684DRAFT_5182</name>
</gene>
<protein>
    <submittedName>
        <fullName evidence="4">Saccharopine dehydrogenase-domain-containing protein</fullName>
    </submittedName>
</protein>
<proteinExistence type="inferred from homology"/>
<comment type="similarity">
    <text evidence="1">Belongs to the saccharopine dehydrogenase family.</text>
</comment>
<dbReference type="InterPro" id="IPR051276">
    <property type="entry name" value="Saccharopine_DH-like_oxidrdct"/>
</dbReference>
<keyword evidence="2" id="KW-1133">Transmembrane helix</keyword>
<dbReference type="PANTHER" id="PTHR12286:SF5">
    <property type="entry name" value="SACCHAROPINE DEHYDROGENASE-LIKE OXIDOREDUCTASE"/>
    <property type="match status" value="1"/>
</dbReference>
<feature type="non-terminal residue" evidence="4">
    <location>
        <position position="1"/>
    </location>
</feature>
<evidence type="ECO:0000256" key="1">
    <source>
        <dbReference type="ARBA" id="ARBA00038048"/>
    </source>
</evidence>
<dbReference type="GO" id="GO:0005811">
    <property type="term" value="C:lipid droplet"/>
    <property type="evidence" value="ECO:0007669"/>
    <property type="project" value="TreeGrafter"/>
</dbReference>
<dbReference type="OrthoDB" id="10268090at2759"/>
<dbReference type="InterPro" id="IPR005097">
    <property type="entry name" value="Sacchrp_dh_NADP-bd"/>
</dbReference>
<evidence type="ECO:0000313" key="5">
    <source>
        <dbReference type="Proteomes" id="UP000267251"/>
    </source>
</evidence>
<dbReference type="GO" id="GO:0005886">
    <property type="term" value="C:plasma membrane"/>
    <property type="evidence" value="ECO:0007669"/>
    <property type="project" value="TreeGrafter"/>
</dbReference>
<reference evidence="5" key="1">
    <citation type="journal article" date="2018" name="Nat. Microbiol.">
        <title>Leveraging single-cell genomics to expand the fungal tree of life.</title>
        <authorList>
            <person name="Ahrendt S.R."/>
            <person name="Quandt C.A."/>
            <person name="Ciobanu D."/>
            <person name="Clum A."/>
            <person name="Salamov A."/>
            <person name="Andreopoulos B."/>
            <person name="Cheng J.F."/>
            <person name="Woyke T."/>
            <person name="Pelin A."/>
            <person name="Henrissat B."/>
            <person name="Reynolds N.K."/>
            <person name="Benny G.L."/>
            <person name="Smith M.E."/>
            <person name="James T.Y."/>
            <person name="Grigoriev I.V."/>
        </authorList>
    </citation>
    <scope>NUCLEOTIDE SEQUENCE [LARGE SCALE GENOMIC DNA]</scope>
</reference>
<dbReference type="AlphaFoldDB" id="A0A4P9Y7K4"/>
<feature type="non-terminal residue" evidence="4">
    <location>
        <position position="398"/>
    </location>
</feature>
<organism evidence="4 5">
    <name type="scientific">Piptocephalis cylindrospora</name>
    <dbReference type="NCBI Taxonomy" id="1907219"/>
    <lineage>
        <taxon>Eukaryota</taxon>
        <taxon>Fungi</taxon>
        <taxon>Fungi incertae sedis</taxon>
        <taxon>Zoopagomycota</taxon>
        <taxon>Zoopagomycotina</taxon>
        <taxon>Zoopagomycetes</taxon>
        <taxon>Zoopagales</taxon>
        <taxon>Piptocephalidaceae</taxon>
        <taxon>Piptocephalis</taxon>
    </lineage>
</organism>
<accession>A0A4P9Y7K4</accession>
<dbReference type="InterPro" id="IPR036291">
    <property type="entry name" value="NAD(P)-bd_dom_sf"/>
</dbReference>